<evidence type="ECO:0000313" key="1">
    <source>
        <dbReference type="EnsemblMetazoa" id="ENSAATROPP005798"/>
    </source>
</evidence>
<organism evidence="1 2">
    <name type="scientific">Anopheles atroparvus</name>
    <name type="common">European mosquito</name>
    <dbReference type="NCBI Taxonomy" id="41427"/>
    <lineage>
        <taxon>Eukaryota</taxon>
        <taxon>Metazoa</taxon>
        <taxon>Ecdysozoa</taxon>
        <taxon>Arthropoda</taxon>
        <taxon>Hexapoda</taxon>
        <taxon>Insecta</taxon>
        <taxon>Pterygota</taxon>
        <taxon>Neoptera</taxon>
        <taxon>Endopterygota</taxon>
        <taxon>Diptera</taxon>
        <taxon>Nematocera</taxon>
        <taxon>Culicoidea</taxon>
        <taxon>Culicidae</taxon>
        <taxon>Anophelinae</taxon>
        <taxon>Anopheles</taxon>
    </lineage>
</organism>
<dbReference type="EnsemblMetazoa" id="ENSAATROPT006392">
    <property type="protein sequence ID" value="ENSAATROPP005798"/>
    <property type="gene ID" value="ENSAATROPG005179"/>
</dbReference>
<accession>A0AAG5D590</accession>
<dbReference type="Proteomes" id="UP000075880">
    <property type="component" value="Unassembled WGS sequence"/>
</dbReference>
<dbReference type="AlphaFoldDB" id="A0AAG5D590"/>
<proteinExistence type="predicted"/>
<evidence type="ECO:0000313" key="2">
    <source>
        <dbReference type="Proteomes" id="UP000075880"/>
    </source>
</evidence>
<reference evidence="1" key="1">
    <citation type="submission" date="2024-04" db="UniProtKB">
        <authorList>
            <consortium name="EnsemblMetazoa"/>
        </authorList>
    </citation>
    <scope>IDENTIFICATION</scope>
    <source>
        <strain evidence="1">EBRO</strain>
    </source>
</reference>
<keyword evidence="2" id="KW-1185">Reference proteome</keyword>
<sequence>EEQLDTYVLVRHFLPHPSAIFDCCHQLLTNICGRYFTIISFDHISQPTTPSGHQDPANFQSLFSVPPPHRRFHFVLCLRKN</sequence>
<protein>
    <submittedName>
        <fullName evidence="1">Uncharacterized protein</fullName>
    </submittedName>
</protein>
<name>A0AAG5D590_ANOAO</name>